<proteinExistence type="predicted"/>
<accession>A0A1J8QID0</accession>
<dbReference type="PANTHER" id="PTHR15496:SF2">
    <property type="entry name" value="GENERAL TRANSCRIPTION FACTOR 3C POLYPEPTIDE 4"/>
    <property type="match status" value="1"/>
</dbReference>
<dbReference type="InterPro" id="IPR024764">
    <property type="entry name" value="TFIIIC_Znf"/>
</dbReference>
<sequence>MAIYTSLAVPTVISHPSERCLQWSDDGQACITTKAAVHIMTPDPGINFSTPPDIKASPGDEQGERPLGWFRTMIELARGHTHLWPSMCQDWGAVTLGSLDLSVRAVTCSPNNLTSRGSQGLSWSTQPDYGITPTPVLDSSLLAMGNRAGSILFLRFNRNIDSEGSVSHIHTELLSDQWITHVSWSPWVTHGIGYCESLLAFSTAKGNVGLVKIVQTLQSNSNVGLVQEYTTSAVFDVQGPICEADKRGVTALTWPVLVYTKPGLVHLWSWPSSEPTWSGTRTLLLQTQNVCTGSSAISPVSGVSYVLHRDVLILALFDGSFHVIHNLSVEPTWSPLYADDTLTSTELSRASRALFAKVTPGISRMDVNRISGMISYDSQSTLVWIYEQVALRPADFSYKHEAKHECMLITAPFWQLNDETVLPSGSAPVHHLRALMLHLRNNARFTALCPRILEILSQVPPDQTTSIVLPPWTQGSTDDLRLQLRKSLTTHLFGWPNLLSLRMRLSIADMCWKLCKDPEMQVQCGQVAQGLLAAISHCVLRIQVRHLRAIAPVVSAPDIPFVLREVVQSLLPGSPQDLADEAQSLSDTITISFAIDPAVTGLHELCPACHAEVPLQDITSATCPNGHTWGMPPLPILLS</sequence>
<comment type="caution">
    <text evidence="2">The sequence shown here is derived from an EMBL/GenBank/DDBJ whole genome shotgun (WGS) entry which is preliminary data.</text>
</comment>
<dbReference type="STRING" id="180088.A0A1J8QID0"/>
<dbReference type="GO" id="GO:0000127">
    <property type="term" value="C:transcription factor TFIIIC complex"/>
    <property type="evidence" value="ECO:0007669"/>
    <property type="project" value="InterPro"/>
</dbReference>
<dbReference type="InterPro" id="IPR044230">
    <property type="entry name" value="GTF3C4"/>
</dbReference>
<gene>
    <name evidence="2" type="ORF">AZE42_00702</name>
</gene>
<dbReference type="AlphaFoldDB" id="A0A1J8QID0"/>
<evidence type="ECO:0000313" key="2">
    <source>
        <dbReference type="EMBL" id="OJA09194.1"/>
    </source>
</evidence>
<dbReference type="OrthoDB" id="421374at2759"/>
<protein>
    <recommendedName>
        <fullName evidence="1">Transcription factor IIIC putative zinc-finger domain-containing protein</fullName>
    </recommendedName>
</protein>
<feature type="domain" description="Transcription factor IIIC putative zinc-finger" evidence="1">
    <location>
        <begin position="601"/>
        <end position="629"/>
    </location>
</feature>
<dbReference type="Proteomes" id="UP000183567">
    <property type="component" value="Unassembled WGS sequence"/>
</dbReference>
<dbReference type="SUPFAM" id="SSF69322">
    <property type="entry name" value="Tricorn protease domain 2"/>
    <property type="match status" value="1"/>
</dbReference>
<dbReference type="PANTHER" id="PTHR15496">
    <property type="entry name" value="GENERAL TRANSCRIPTION FACTOR 3C POLYPEPTIDE 4 FAMILY"/>
    <property type="match status" value="1"/>
</dbReference>
<name>A0A1J8QID0_9AGAM</name>
<evidence type="ECO:0000259" key="1">
    <source>
        <dbReference type="Pfam" id="PF12660"/>
    </source>
</evidence>
<evidence type="ECO:0000313" key="3">
    <source>
        <dbReference type="Proteomes" id="UP000183567"/>
    </source>
</evidence>
<reference evidence="2 3" key="1">
    <citation type="submission" date="2016-03" db="EMBL/GenBank/DDBJ databases">
        <title>Comparative genomics of the ectomycorrhizal sister species Rhizopogon vinicolor and Rhizopogon vesiculosus (Basidiomycota: Boletales) reveals a divergence of the mating type B locus.</title>
        <authorList>
            <person name="Mujic A.B."/>
            <person name="Kuo A."/>
            <person name="Tritt A."/>
            <person name="Lipzen A."/>
            <person name="Chen C."/>
            <person name="Johnson J."/>
            <person name="Sharma A."/>
            <person name="Barry K."/>
            <person name="Grigoriev I.V."/>
            <person name="Spatafora J.W."/>
        </authorList>
    </citation>
    <scope>NUCLEOTIDE SEQUENCE [LARGE SCALE GENOMIC DNA]</scope>
    <source>
        <strain evidence="2 3">AM-OR11-056</strain>
    </source>
</reference>
<keyword evidence="3" id="KW-1185">Reference proteome</keyword>
<dbReference type="GO" id="GO:0004402">
    <property type="term" value="F:histone acetyltransferase activity"/>
    <property type="evidence" value="ECO:0007669"/>
    <property type="project" value="InterPro"/>
</dbReference>
<organism evidence="2 3">
    <name type="scientific">Rhizopogon vesiculosus</name>
    <dbReference type="NCBI Taxonomy" id="180088"/>
    <lineage>
        <taxon>Eukaryota</taxon>
        <taxon>Fungi</taxon>
        <taxon>Dikarya</taxon>
        <taxon>Basidiomycota</taxon>
        <taxon>Agaricomycotina</taxon>
        <taxon>Agaricomycetes</taxon>
        <taxon>Agaricomycetidae</taxon>
        <taxon>Boletales</taxon>
        <taxon>Suillineae</taxon>
        <taxon>Rhizopogonaceae</taxon>
        <taxon>Rhizopogon</taxon>
    </lineage>
</organism>
<dbReference type="GO" id="GO:0006384">
    <property type="term" value="P:transcription initiation at RNA polymerase III promoter"/>
    <property type="evidence" value="ECO:0007669"/>
    <property type="project" value="InterPro"/>
</dbReference>
<dbReference type="Pfam" id="PF12660">
    <property type="entry name" value="zf-TFIIIC"/>
    <property type="match status" value="1"/>
</dbReference>
<dbReference type="EMBL" id="LVVM01006000">
    <property type="protein sequence ID" value="OJA09194.1"/>
    <property type="molecule type" value="Genomic_DNA"/>
</dbReference>